<evidence type="ECO:0000313" key="3">
    <source>
        <dbReference type="Proteomes" id="UP000184471"/>
    </source>
</evidence>
<proteinExistence type="predicted"/>
<organism evidence="2 3">
    <name type="scientific">Geodermatophilus nigrescens</name>
    <dbReference type="NCBI Taxonomy" id="1070870"/>
    <lineage>
        <taxon>Bacteria</taxon>
        <taxon>Bacillati</taxon>
        <taxon>Actinomycetota</taxon>
        <taxon>Actinomycetes</taxon>
        <taxon>Geodermatophilales</taxon>
        <taxon>Geodermatophilaceae</taxon>
        <taxon>Geodermatophilus</taxon>
    </lineage>
</organism>
<evidence type="ECO:0000313" key="2">
    <source>
        <dbReference type="EMBL" id="SHH07554.1"/>
    </source>
</evidence>
<dbReference type="NCBIfam" id="NF038356">
    <property type="entry name" value="actino_DLW39"/>
    <property type="match status" value="1"/>
</dbReference>
<name>A0A1M5Q071_9ACTN</name>
<evidence type="ECO:0000256" key="1">
    <source>
        <dbReference type="SAM" id="MobiDB-lite"/>
    </source>
</evidence>
<dbReference type="InterPro" id="IPR047990">
    <property type="entry name" value="DLW39-like"/>
</dbReference>
<keyword evidence="3" id="KW-1185">Reference proteome</keyword>
<dbReference type="AlphaFoldDB" id="A0A1M5Q071"/>
<reference evidence="2 3" key="1">
    <citation type="submission" date="2016-11" db="EMBL/GenBank/DDBJ databases">
        <authorList>
            <person name="Jaros S."/>
            <person name="Januszkiewicz K."/>
            <person name="Wedrychowicz H."/>
        </authorList>
    </citation>
    <scope>NUCLEOTIDE SEQUENCE [LARGE SCALE GENOMIC DNA]</scope>
    <source>
        <strain evidence="2 3">DSM 45408</strain>
    </source>
</reference>
<accession>A0A1M5Q071</accession>
<feature type="compositionally biased region" description="Polar residues" evidence="1">
    <location>
        <begin position="39"/>
        <end position="50"/>
    </location>
</feature>
<dbReference type="Proteomes" id="UP000184471">
    <property type="component" value="Unassembled WGS sequence"/>
</dbReference>
<sequence>MLKQLALVAAAAGAAVVAVRRRSAGAGRGEADLWHEATNGPQAVSRPTTR</sequence>
<feature type="region of interest" description="Disordered" evidence="1">
    <location>
        <begin position="27"/>
        <end position="50"/>
    </location>
</feature>
<protein>
    <recommendedName>
        <fullName evidence="4">MYXO-CTERM domain-containing protein</fullName>
    </recommendedName>
</protein>
<gene>
    <name evidence="2" type="ORF">SAMN05444351_3943</name>
</gene>
<dbReference type="RefSeq" id="WP_175562937.1">
    <property type="nucleotide sequence ID" value="NZ_FQVX01000004.1"/>
</dbReference>
<dbReference type="EMBL" id="FQVX01000004">
    <property type="protein sequence ID" value="SHH07554.1"/>
    <property type="molecule type" value="Genomic_DNA"/>
</dbReference>
<evidence type="ECO:0008006" key="4">
    <source>
        <dbReference type="Google" id="ProtNLM"/>
    </source>
</evidence>